<comment type="caution">
    <text evidence="6">The sequence shown here is derived from an EMBL/GenBank/DDBJ whole genome shotgun (WGS) entry which is preliminary data.</text>
</comment>
<dbReference type="PANTHER" id="PTHR31973:SF187">
    <property type="entry name" value="MUTATOR TRANSPOSASE MUDRA PROTEIN"/>
    <property type="match status" value="1"/>
</dbReference>
<dbReference type="PANTHER" id="PTHR31973">
    <property type="entry name" value="POLYPROTEIN, PUTATIVE-RELATED"/>
    <property type="match status" value="1"/>
</dbReference>
<evidence type="ECO:0000259" key="5">
    <source>
        <dbReference type="PROSITE" id="PS50966"/>
    </source>
</evidence>
<gene>
    <name evidence="6" type="ORF">Ahy_A02g005427</name>
</gene>
<dbReference type="SMART" id="SM00575">
    <property type="entry name" value="ZnF_PMZ"/>
    <property type="match status" value="1"/>
</dbReference>
<evidence type="ECO:0000256" key="4">
    <source>
        <dbReference type="PROSITE-ProRule" id="PRU00325"/>
    </source>
</evidence>
<feature type="domain" description="SWIM-type" evidence="5">
    <location>
        <begin position="146"/>
        <end position="178"/>
    </location>
</feature>
<keyword evidence="3" id="KW-0862">Zinc</keyword>
<protein>
    <recommendedName>
        <fullName evidence="5">SWIM-type domain-containing protein</fullName>
    </recommendedName>
</protein>
<evidence type="ECO:0000313" key="6">
    <source>
        <dbReference type="EMBL" id="RYR71130.1"/>
    </source>
</evidence>
<dbReference type="PROSITE" id="PS50966">
    <property type="entry name" value="ZF_SWIM"/>
    <property type="match status" value="1"/>
</dbReference>
<sequence length="210" mass="24113">MEFKEAVREYCILEGRRIWFKKNDNVRMRAIKTFVDDHTCARETKNRLANKKWLACKLVKKLRKYPNLRYSETTQYFKTKCDLDLNKSSLTKALGDARSIVYGDAAAQYGMVRDYGLTLLKSNPGSTGLINAVKEKFKLHDWPTNMVVDLGKKLCTCGFWQLSGMPCVHACAALARAGKRPEEFCHEWLTMKAYNNTYAFYINPISGQAL</sequence>
<evidence type="ECO:0000256" key="3">
    <source>
        <dbReference type="ARBA" id="ARBA00022833"/>
    </source>
</evidence>
<proteinExistence type="predicted"/>
<dbReference type="InterPro" id="IPR006564">
    <property type="entry name" value="Znf_PMZ"/>
</dbReference>
<keyword evidence="1" id="KW-0479">Metal-binding</keyword>
<evidence type="ECO:0000256" key="1">
    <source>
        <dbReference type="ARBA" id="ARBA00022723"/>
    </source>
</evidence>
<keyword evidence="2 4" id="KW-0863">Zinc-finger</keyword>
<evidence type="ECO:0000256" key="2">
    <source>
        <dbReference type="ARBA" id="ARBA00022771"/>
    </source>
</evidence>
<dbReference type="InterPro" id="IPR007527">
    <property type="entry name" value="Znf_SWIM"/>
</dbReference>
<accession>A0A445E6Q1</accession>
<dbReference type="STRING" id="3818.A0A445E6Q1"/>
<evidence type="ECO:0000313" key="7">
    <source>
        <dbReference type="Proteomes" id="UP000289738"/>
    </source>
</evidence>
<dbReference type="EMBL" id="SDMP01000002">
    <property type="protein sequence ID" value="RYR71130.1"/>
    <property type="molecule type" value="Genomic_DNA"/>
</dbReference>
<dbReference type="Proteomes" id="UP000289738">
    <property type="component" value="Chromosome A02"/>
</dbReference>
<reference evidence="6 7" key="1">
    <citation type="submission" date="2019-01" db="EMBL/GenBank/DDBJ databases">
        <title>Sequencing of cultivated peanut Arachis hypogaea provides insights into genome evolution and oil improvement.</title>
        <authorList>
            <person name="Chen X."/>
        </authorList>
    </citation>
    <scope>NUCLEOTIDE SEQUENCE [LARGE SCALE GENOMIC DNA]</scope>
    <source>
        <strain evidence="7">cv. Fuhuasheng</strain>
        <tissue evidence="6">Leaves</tissue>
    </source>
</reference>
<dbReference type="Pfam" id="PF04434">
    <property type="entry name" value="SWIM"/>
    <property type="match status" value="1"/>
</dbReference>
<name>A0A445E6Q1_ARAHY</name>
<keyword evidence="7" id="KW-1185">Reference proteome</keyword>
<dbReference type="GO" id="GO:0008270">
    <property type="term" value="F:zinc ion binding"/>
    <property type="evidence" value="ECO:0007669"/>
    <property type="project" value="UniProtKB-KW"/>
</dbReference>
<organism evidence="6 7">
    <name type="scientific">Arachis hypogaea</name>
    <name type="common">Peanut</name>
    <dbReference type="NCBI Taxonomy" id="3818"/>
    <lineage>
        <taxon>Eukaryota</taxon>
        <taxon>Viridiplantae</taxon>
        <taxon>Streptophyta</taxon>
        <taxon>Embryophyta</taxon>
        <taxon>Tracheophyta</taxon>
        <taxon>Spermatophyta</taxon>
        <taxon>Magnoliopsida</taxon>
        <taxon>eudicotyledons</taxon>
        <taxon>Gunneridae</taxon>
        <taxon>Pentapetalae</taxon>
        <taxon>rosids</taxon>
        <taxon>fabids</taxon>
        <taxon>Fabales</taxon>
        <taxon>Fabaceae</taxon>
        <taxon>Papilionoideae</taxon>
        <taxon>50 kb inversion clade</taxon>
        <taxon>dalbergioids sensu lato</taxon>
        <taxon>Dalbergieae</taxon>
        <taxon>Pterocarpus clade</taxon>
        <taxon>Arachis</taxon>
    </lineage>
</organism>
<dbReference type="AlphaFoldDB" id="A0A445E6Q1"/>